<dbReference type="InterPro" id="IPR036866">
    <property type="entry name" value="RibonucZ/Hydroxyglut_hydro"/>
</dbReference>
<evidence type="ECO:0000256" key="1">
    <source>
        <dbReference type="SAM" id="SignalP"/>
    </source>
</evidence>
<comment type="caution">
    <text evidence="2">The sequence shown here is derived from an EMBL/GenBank/DDBJ whole genome shotgun (WGS) entry which is preliminary data.</text>
</comment>
<protein>
    <submittedName>
        <fullName evidence="2">Pyrroloquinoline quinone biosynthesis protein PqqB</fullName>
    </submittedName>
</protein>
<dbReference type="Gene3D" id="3.60.15.10">
    <property type="entry name" value="Ribonuclease Z/Hydroxyacylglutathione hydrolase-like"/>
    <property type="match status" value="1"/>
</dbReference>
<keyword evidence="1" id="KW-0732">Signal</keyword>
<name>A0A520S611_9GAMM</name>
<accession>A0A520S611</accession>
<dbReference type="EMBL" id="SHAH01000009">
    <property type="protein sequence ID" value="RZO77922.1"/>
    <property type="molecule type" value="Genomic_DNA"/>
</dbReference>
<proteinExistence type="predicted"/>
<feature type="signal peptide" evidence="1">
    <location>
        <begin position="1"/>
        <end position="20"/>
    </location>
</feature>
<dbReference type="SUPFAM" id="SSF56281">
    <property type="entry name" value="Metallo-hydrolase/oxidoreductase"/>
    <property type="match status" value="1"/>
</dbReference>
<evidence type="ECO:0000313" key="2">
    <source>
        <dbReference type="EMBL" id="RZO77922.1"/>
    </source>
</evidence>
<evidence type="ECO:0000313" key="3">
    <source>
        <dbReference type="Proteomes" id="UP000320404"/>
    </source>
</evidence>
<sequence length="108" mass="12067">MIFRILLAGFGMLLSTLLQAQTEPYIFVLGVGQDASFPQAGCYEPRCMPAWEDSSLRQEPTAIAVIDRANESSYLFEATPEFRDQLYRLQQEAAQPLSGIFLTHAHIG</sequence>
<gene>
    <name evidence="2" type="ORF">EVA69_01210</name>
</gene>
<organism evidence="2 3">
    <name type="scientific">OM182 bacterium</name>
    <dbReference type="NCBI Taxonomy" id="2510334"/>
    <lineage>
        <taxon>Bacteria</taxon>
        <taxon>Pseudomonadati</taxon>
        <taxon>Pseudomonadota</taxon>
        <taxon>Gammaproteobacteria</taxon>
        <taxon>OMG group</taxon>
        <taxon>OM182 clade</taxon>
    </lineage>
</organism>
<dbReference type="AlphaFoldDB" id="A0A520S611"/>
<reference evidence="2 3" key="1">
    <citation type="submission" date="2019-02" db="EMBL/GenBank/DDBJ databases">
        <title>Prokaryotic population dynamics and viral predation in marine succession experiment using metagenomics: the confinement effect.</title>
        <authorList>
            <person name="Haro-Moreno J.M."/>
            <person name="Rodriguez-Valera F."/>
            <person name="Lopez-Perez M."/>
        </authorList>
    </citation>
    <scope>NUCLEOTIDE SEQUENCE [LARGE SCALE GENOMIC DNA]</scope>
    <source>
        <strain evidence="2">MED-G158</strain>
    </source>
</reference>
<feature type="chain" id="PRO_5022147577" evidence="1">
    <location>
        <begin position="21"/>
        <end position="108"/>
    </location>
</feature>
<dbReference type="Proteomes" id="UP000320404">
    <property type="component" value="Unassembled WGS sequence"/>
</dbReference>
<feature type="non-terminal residue" evidence="2">
    <location>
        <position position="108"/>
    </location>
</feature>